<reference evidence="3" key="1">
    <citation type="submission" date="2020-11" db="EMBL/GenBank/DDBJ databases">
        <authorList>
            <consortium name="DOE Joint Genome Institute"/>
            <person name="Ahrendt S."/>
            <person name="Riley R."/>
            <person name="Andreopoulos W."/>
            <person name="Labutti K."/>
            <person name="Pangilinan J."/>
            <person name="Ruiz-Duenas F.J."/>
            <person name="Barrasa J.M."/>
            <person name="Sanchez-Garcia M."/>
            <person name="Camarero S."/>
            <person name="Miyauchi S."/>
            <person name="Serrano A."/>
            <person name="Linde D."/>
            <person name="Babiker R."/>
            <person name="Drula E."/>
            <person name="Ayuso-Fernandez I."/>
            <person name="Pacheco R."/>
            <person name="Padilla G."/>
            <person name="Ferreira P."/>
            <person name="Barriuso J."/>
            <person name="Kellner H."/>
            <person name="Castanera R."/>
            <person name="Alfaro M."/>
            <person name="Ramirez L."/>
            <person name="Pisabarro A.G."/>
            <person name="Kuo A."/>
            <person name="Tritt A."/>
            <person name="Lipzen A."/>
            <person name="He G."/>
            <person name="Yan M."/>
            <person name="Ng V."/>
            <person name="Cullen D."/>
            <person name="Martin F."/>
            <person name="Rosso M.-N."/>
            <person name="Henrissat B."/>
            <person name="Hibbett D."/>
            <person name="Martinez A.T."/>
            <person name="Grigoriev I.V."/>
        </authorList>
    </citation>
    <scope>NUCLEOTIDE SEQUENCE</scope>
    <source>
        <strain evidence="3">AH 40177</strain>
    </source>
</reference>
<dbReference type="PANTHER" id="PTHR37536">
    <property type="entry name" value="PUTATIVE (AFU_ORTHOLOGUE AFUA_3G02970)-RELATED"/>
    <property type="match status" value="1"/>
</dbReference>
<dbReference type="OrthoDB" id="2862635at2759"/>
<dbReference type="InterPro" id="IPR000250">
    <property type="entry name" value="Peptidase_G1"/>
</dbReference>
<dbReference type="GO" id="GO:0070007">
    <property type="term" value="F:glutamic-type endopeptidase activity"/>
    <property type="evidence" value="ECO:0007669"/>
    <property type="project" value="InterPro"/>
</dbReference>
<dbReference type="GO" id="GO:0006508">
    <property type="term" value="P:proteolysis"/>
    <property type="evidence" value="ECO:0007669"/>
    <property type="project" value="InterPro"/>
</dbReference>
<evidence type="ECO:0000313" key="3">
    <source>
        <dbReference type="EMBL" id="KAF9065011.1"/>
    </source>
</evidence>
<evidence type="ECO:0000256" key="1">
    <source>
        <dbReference type="PIRSR" id="PIRSR600250-50"/>
    </source>
</evidence>
<protein>
    <submittedName>
        <fullName evidence="3">Peptidase A4 family-domain-containing protein</fullName>
    </submittedName>
</protein>
<evidence type="ECO:0000256" key="2">
    <source>
        <dbReference type="SAM" id="SignalP"/>
    </source>
</evidence>
<feature type="active site" description="Proton acceptor" evidence="1">
    <location>
        <position position="196"/>
    </location>
</feature>
<dbReference type="SUPFAM" id="SSF49899">
    <property type="entry name" value="Concanavalin A-like lectins/glucanases"/>
    <property type="match status" value="1"/>
</dbReference>
<accession>A0A9P5U3J8</accession>
<dbReference type="CDD" id="cd13426">
    <property type="entry name" value="Peptidase_G1"/>
    <property type="match status" value="1"/>
</dbReference>
<dbReference type="AlphaFoldDB" id="A0A9P5U3J8"/>
<dbReference type="EMBL" id="JADNRY010000110">
    <property type="protein sequence ID" value="KAF9065011.1"/>
    <property type="molecule type" value="Genomic_DNA"/>
</dbReference>
<sequence>MKFLAFTLLATAAFASPNPANGQKYIRRSANRQSKAAKLISDQVVSSNAAADDVQSANWGGAVLTADTATYTSVTGTFTISAPSGLFDTDEECAFVWVGIDGASSSCQGLLQTGVNLCTNEGVISFTGWYEYFPAPMSDFSDITFSAGDSVTLTATVTSSTSGVLTITNNSKNVTVSQAVTFTSALCQESAEWIVEQCDDCDVIDS</sequence>
<name>A0A9P5U3J8_9AGAR</name>
<proteinExistence type="predicted"/>
<gene>
    <name evidence="3" type="ORF">BDP27DRAFT_1425188</name>
</gene>
<dbReference type="PRINTS" id="PR00977">
    <property type="entry name" value="SCYTLDPTASE"/>
</dbReference>
<dbReference type="PANTHER" id="PTHR37536:SF1">
    <property type="entry name" value="ASPERGILLOPEPSIN, PUTAITVE (AFU_ORTHOLOGUE AFUA_7G01200)"/>
    <property type="match status" value="1"/>
</dbReference>
<comment type="caution">
    <text evidence="3">The sequence shown here is derived from an EMBL/GenBank/DDBJ whole genome shotgun (WGS) entry which is preliminary data.</text>
</comment>
<keyword evidence="4" id="KW-1185">Reference proteome</keyword>
<dbReference type="Pfam" id="PF01828">
    <property type="entry name" value="Peptidase_A4"/>
    <property type="match status" value="1"/>
</dbReference>
<organism evidence="3 4">
    <name type="scientific">Rhodocollybia butyracea</name>
    <dbReference type="NCBI Taxonomy" id="206335"/>
    <lineage>
        <taxon>Eukaryota</taxon>
        <taxon>Fungi</taxon>
        <taxon>Dikarya</taxon>
        <taxon>Basidiomycota</taxon>
        <taxon>Agaricomycotina</taxon>
        <taxon>Agaricomycetes</taxon>
        <taxon>Agaricomycetidae</taxon>
        <taxon>Agaricales</taxon>
        <taxon>Marasmiineae</taxon>
        <taxon>Omphalotaceae</taxon>
        <taxon>Rhodocollybia</taxon>
    </lineage>
</organism>
<dbReference type="Proteomes" id="UP000772434">
    <property type="component" value="Unassembled WGS sequence"/>
</dbReference>
<feature type="signal peptide" evidence="2">
    <location>
        <begin position="1"/>
        <end position="22"/>
    </location>
</feature>
<feature type="chain" id="PRO_5040404775" evidence="2">
    <location>
        <begin position="23"/>
        <end position="206"/>
    </location>
</feature>
<dbReference type="InterPro" id="IPR038656">
    <property type="entry name" value="Peptidase_G1_sf"/>
</dbReference>
<dbReference type="Gene3D" id="2.60.120.700">
    <property type="entry name" value="Peptidase G1"/>
    <property type="match status" value="1"/>
</dbReference>
<evidence type="ECO:0000313" key="4">
    <source>
        <dbReference type="Proteomes" id="UP000772434"/>
    </source>
</evidence>
<keyword evidence="2" id="KW-0732">Signal</keyword>
<dbReference type="InterPro" id="IPR013320">
    <property type="entry name" value="ConA-like_dom_sf"/>
</dbReference>